<dbReference type="RefSeq" id="WP_197163199.1">
    <property type="nucleotide sequence ID" value="NZ_JADZGI010000001.1"/>
</dbReference>
<dbReference type="EMBL" id="JADZGI010000001">
    <property type="protein sequence ID" value="MBH0113169.1"/>
    <property type="molecule type" value="Genomic_DNA"/>
</dbReference>
<comment type="caution">
    <text evidence="2">The sequence shown here is derived from an EMBL/GenBank/DDBJ whole genome shotgun (WGS) entry which is preliminary data.</text>
</comment>
<proteinExistence type="predicted"/>
<feature type="transmembrane region" description="Helical" evidence="1">
    <location>
        <begin position="113"/>
        <end position="133"/>
    </location>
</feature>
<keyword evidence="1" id="KW-0472">Membrane</keyword>
<gene>
    <name evidence="2" type="ORF">I5E68_09445</name>
</gene>
<sequence length="195" mass="20984">MLQAIKYNLANLTRFSGRDRRQTFWLYVLVLVILQAIVSFAVSVPLMGAMMGEAFEAAREGASEAQMQSRILAKASGSVEISTWVSAISSLLLIGLLAASFTRRLHDSSKPGWIAAIAALLQLASIAIAIANIDQATQIVLAAQTGDLETLQEMQRQVALQGMIGWLPLLIVLVFGLFPSTPGDNRYGEEPAPGL</sequence>
<protein>
    <submittedName>
        <fullName evidence="2">DUF805 domain-containing protein</fullName>
    </submittedName>
</protein>
<evidence type="ECO:0000313" key="3">
    <source>
        <dbReference type="Proteomes" id="UP000617634"/>
    </source>
</evidence>
<feature type="transmembrane region" description="Helical" evidence="1">
    <location>
        <begin position="158"/>
        <end position="178"/>
    </location>
</feature>
<evidence type="ECO:0000313" key="2">
    <source>
        <dbReference type="EMBL" id="MBH0113169.1"/>
    </source>
</evidence>
<dbReference type="PANTHER" id="PTHR34980">
    <property type="entry name" value="INNER MEMBRANE PROTEIN-RELATED-RELATED"/>
    <property type="match status" value="1"/>
</dbReference>
<accession>A0A931ML66</accession>
<dbReference type="AlphaFoldDB" id="A0A931ML66"/>
<feature type="transmembrane region" description="Helical" evidence="1">
    <location>
        <begin position="81"/>
        <end position="101"/>
    </location>
</feature>
<keyword evidence="1" id="KW-0812">Transmembrane</keyword>
<organism evidence="2 3">
    <name type="scientific">Novosphingobium aureum</name>
    <dbReference type="NCBI Taxonomy" id="2792964"/>
    <lineage>
        <taxon>Bacteria</taxon>
        <taxon>Pseudomonadati</taxon>
        <taxon>Pseudomonadota</taxon>
        <taxon>Alphaproteobacteria</taxon>
        <taxon>Sphingomonadales</taxon>
        <taxon>Sphingomonadaceae</taxon>
        <taxon>Novosphingobium</taxon>
    </lineage>
</organism>
<dbReference type="Proteomes" id="UP000617634">
    <property type="component" value="Unassembled WGS sequence"/>
</dbReference>
<evidence type="ECO:0000256" key="1">
    <source>
        <dbReference type="SAM" id="Phobius"/>
    </source>
</evidence>
<reference evidence="2" key="1">
    <citation type="submission" date="2020-11" db="EMBL/GenBank/DDBJ databases">
        <title>Novosphingobium aureum sp. nov., a marine bacterium isolated from sediment of a salt flat.</title>
        <authorList>
            <person name="Yoo Y."/>
            <person name="Kim J.-J."/>
        </authorList>
    </citation>
    <scope>NUCLEOTIDE SEQUENCE</scope>
    <source>
        <strain evidence="2">YJ-S2-02</strain>
    </source>
</reference>
<dbReference type="PANTHER" id="PTHR34980:SF2">
    <property type="entry name" value="INNER MEMBRANE PROTEIN YHAH-RELATED"/>
    <property type="match status" value="1"/>
</dbReference>
<dbReference type="InterPro" id="IPR008523">
    <property type="entry name" value="DUF805"/>
</dbReference>
<name>A0A931ML66_9SPHN</name>
<feature type="transmembrane region" description="Helical" evidence="1">
    <location>
        <begin position="24"/>
        <end position="46"/>
    </location>
</feature>
<dbReference type="Pfam" id="PF05656">
    <property type="entry name" value="DUF805"/>
    <property type="match status" value="1"/>
</dbReference>
<dbReference type="GO" id="GO:0005886">
    <property type="term" value="C:plasma membrane"/>
    <property type="evidence" value="ECO:0007669"/>
    <property type="project" value="TreeGrafter"/>
</dbReference>
<keyword evidence="1" id="KW-1133">Transmembrane helix</keyword>
<keyword evidence="3" id="KW-1185">Reference proteome</keyword>